<accession>A0AAD5WI75</accession>
<evidence type="ECO:0000313" key="2">
    <source>
        <dbReference type="Proteomes" id="UP001196413"/>
    </source>
</evidence>
<dbReference type="InterPro" id="IPR029033">
    <property type="entry name" value="His_PPase_superfam"/>
</dbReference>
<dbReference type="EMBL" id="JAHQIW010006868">
    <property type="protein sequence ID" value="KAJ1370866.1"/>
    <property type="molecule type" value="Genomic_DNA"/>
</dbReference>
<dbReference type="Gene3D" id="3.40.50.1240">
    <property type="entry name" value="Phosphoglycerate mutase-like"/>
    <property type="match status" value="1"/>
</dbReference>
<name>A0AAD5WI75_PARTN</name>
<reference evidence="1" key="1">
    <citation type="submission" date="2021-06" db="EMBL/GenBank/DDBJ databases">
        <title>Parelaphostrongylus tenuis whole genome reference sequence.</title>
        <authorList>
            <person name="Garwood T.J."/>
            <person name="Larsen P.A."/>
            <person name="Fountain-Jones N.M."/>
            <person name="Garbe J.R."/>
            <person name="Macchietto M.G."/>
            <person name="Kania S.A."/>
            <person name="Gerhold R.W."/>
            <person name="Richards J.E."/>
            <person name="Wolf T.M."/>
        </authorList>
    </citation>
    <scope>NUCLEOTIDE SEQUENCE</scope>
    <source>
        <strain evidence="1">MNPRO001-30</strain>
        <tissue evidence="1">Meninges</tissue>
    </source>
</reference>
<evidence type="ECO:0000313" key="1">
    <source>
        <dbReference type="EMBL" id="KAJ1370866.1"/>
    </source>
</evidence>
<proteinExistence type="predicted"/>
<comment type="caution">
    <text evidence="1">The sequence shown here is derived from an EMBL/GenBank/DDBJ whole genome shotgun (WGS) entry which is preliminary data.</text>
</comment>
<dbReference type="AlphaFoldDB" id="A0AAD5WI75"/>
<dbReference type="Proteomes" id="UP001196413">
    <property type="component" value="Unassembled WGS sequence"/>
</dbReference>
<sequence>MNMRIDCMNPVSADYSWISSPKYYVYVVHYTTVHAFLSVVDIPKEVVEEGGYPLPTAAVLIDLWINHTDDQPYFRLLYHNNAESDILYSITYFVDLCGFSIYCKLDVFKDFAARVKPDETIEKAATLLIDYLKNKCQFGSAKEVHPWIHPTFKGNAKSLLIRA</sequence>
<keyword evidence="2" id="KW-1185">Reference proteome</keyword>
<protein>
    <submittedName>
        <fullName evidence="1">Uncharacterized protein</fullName>
    </submittedName>
</protein>
<dbReference type="GO" id="GO:0016791">
    <property type="term" value="F:phosphatase activity"/>
    <property type="evidence" value="ECO:0007669"/>
    <property type="project" value="UniProtKB-ARBA"/>
</dbReference>
<dbReference type="SUPFAM" id="SSF53254">
    <property type="entry name" value="Phosphoglycerate mutase-like"/>
    <property type="match status" value="1"/>
</dbReference>
<gene>
    <name evidence="1" type="ORF">KIN20_032686</name>
</gene>
<organism evidence="1 2">
    <name type="scientific">Parelaphostrongylus tenuis</name>
    <name type="common">Meningeal worm</name>
    <dbReference type="NCBI Taxonomy" id="148309"/>
    <lineage>
        <taxon>Eukaryota</taxon>
        <taxon>Metazoa</taxon>
        <taxon>Ecdysozoa</taxon>
        <taxon>Nematoda</taxon>
        <taxon>Chromadorea</taxon>
        <taxon>Rhabditida</taxon>
        <taxon>Rhabditina</taxon>
        <taxon>Rhabditomorpha</taxon>
        <taxon>Strongyloidea</taxon>
        <taxon>Metastrongylidae</taxon>
        <taxon>Parelaphostrongylus</taxon>
    </lineage>
</organism>